<evidence type="ECO:0000256" key="2">
    <source>
        <dbReference type="ARBA" id="ARBA00009774"/>
    </source>
</evidence>
<organism evidence="6 7">
    <name type="scientific">Thermostichus vulcanus str. 'Rupite'</name>
    <dbReference type="NCBI Taxonomy" id="2813851"/>
    <lineage>
        <taxon>Bacteria</taxon>
        <taxon>Bacillati</taxon>
        <taxon>Cyanobacteriota</taxon>
        <taxon>Cyanophyceae</taxon>
        <taxon>Thermostichales</taxon>
        <taxon>Thermostichaceae</taxon>
        <taxon>Thermostichus</taxon>
    </lineage>
</organism>
<keyword evidence="7" id="KW-1185">Reference proteome</keyword>
<evidence type="ECO:0000256" key="1">
    <source>
        <dbReference type="ARBA" id="ARBA00004953"/>
    </source>
</evidence>
<evidence type="ECO:0000256" key="4">
    <source>
        <dbReference type="ARBA" id="ARBA00023235"/>
    </source>
</evidence>
<sequence length="207" mass="22429">MNEAWVDPITAASFRQIDHEIGPHPWQGIQYEVVRRAIHATADFELRDRFVFSPNAVEQALVALREKRPVIVDVSMVAAGIHPRLVAAGIPLHCALDWVEEPRLPGQTRTANGMLNLAQLYPEALFVIGNAPTALLALVDEIRAERVQPCVVIGVPVGFVAVEEAKQALAQTNVPQIRVDGRKGGSPVAAAIVNALLIAAQRDPIPN</sequence>
<gene>
    <name evidence="6" type="ORF">JX360_10340</name>
</gene>
<dbReference type="EMBL" id="JAFIRA010000025">
    <property type="protein sequence ID" value="MCJ2543300.1"/>
    <property type="molecule type" value="Genomic_DNA"/>
</dbReference>
<protein>
    <submittedName>
        <fullName evidence="6">Precorrin-8X methylmutase</fullName>
    </submittedName>
</protein>
<dbReference type="PANTHER" id="PTHR43588">
    <property type="entry name" value="COBALT-PRECORRIN-8 METHYLMUTASE"/>
    <property type="match status" value="1"/>
</dbReference>
<evidence type="ECO:0000313" key="7">
    <source>
        <dbReference type="Proteomes" id="UP000830835"/>
    </source>
</evidence>
<dbReference type="RefSeq" id="WP_244350576.1">
    <property type="nucleotide sequence ID" value="NZ_JAFIRA010000025.1"/>
</dbReference>
<dbReference type="PANTHER" id="PTHR43588:SF1">
    <property type="entry name" value="COBALT-PRECORRIN-8 METHYLMUTASE"/>
    <property type="match status" value="1"/>
</dbReference>
<comment type="pathway">
    <text evidence="1">Cofactor biosynthesis; adenosylcobalamin biosynthesis.</text>
</comment>
<dbReference type="Proteomes" id="UP000830835">
    <property type="component" value="Unassembled WGS sequence"/>
</dbReference>
<name>A0ABT0CC03_THEVL</name>
<evidence type="ECO:0000259" key="5">
    <source>
        <dbReference type="Pfam" id="PF02570"/>
    </source>
</evidence>
<reference evidence="6" key="1">
    <citation type="submission" date="2021-02" db="EMBL/GenBank/DDBJ databases">
        <title>The CRISPR/cas machinery reduction and long-range gene transfer in the hot spring cyanobacterium Synechococcus.</title>
        <authorList>
            <person name="Dvorak P."/>
            <person name="Jahodarova E."/>
            <person name="Hasler P."/>
            <person name="Poulickova A."/>
        </authorList>
    </citation>
    <scope>NUCLEOTIDE SEQUENCE</scope>
    <source>
        <strain evidence="6">Rupite</strain>
    </source>
</reference>
<keyword evidence="4" id="KW-0413">Isomerase</keyword>
<dbReference type="NCBIfam" id="NF004620">
    <property type="entry name" value="PRK05954.1"/>
    <property type="match status" value="1"/>
</dbReference>
<dbReference type="Pfam" id="PF02570">
    <property type="entry name" value="CbiC"/>
    <property type="match status" value="1"/>
</dbReference>
<comment type="similarity">
    <text evidence="2">Belongs to the CobH/CbiC family.</text>
</comment>
<proteinExistence type="inferred from homology"/>
<feature type="domain" description="Cobalamin biosynthesis precorrin-8X methylmutase CobH/CbiC" evidence="5">
    <location>
        <begin position="9"/>
        <end position="197"/>
    </location>
</feature>
<dbReference type="InterPro" id="IPR036588">
    <property type="entry name" value="CobH/CbiC_sf"/>
</dbReference>
<dbReference type="SUPFAM" id="SSF63965">
    <property type="entry name" value="Precorrin-8X methylmutase CbiC/CobH"/>
    <property type="match status" value="1"/>
</dbReference>
<comment type="caution">
    <text evidence="6">The sequence shown here is derived from an EMBL/GenBank/DDBJ whole genome shotgun (WGS) entry which is preliminary data.</text>
</comment>
<evidence type="ECO:0000256" key="3">
    <source>
        <dbReference type="ARBA" id="ARBA00022573"/>
    </source>
</evidence>
<dbReference type="Gene3D" id="3.40.50.10230">
    <property type="entry name" value="Cobalamin biosynthesis CobH/CbiC, precorrin-8X methylmutase"/>
    <property type="match status" value="1"/>
</dbReference>
<evidence type="ECO:0000313" key="6">
    <source>
        <dbReference type="EMBL" id="MCJ2543300.1"/>
    </source>
</evidence>
<accession>A0ABT0CC03</accession>
<keyword evidence="3" id="KW-0169">Cobalamin biosynthesis</keyword>
<dbReference type="InterPro" id="IPR003722">
    <property type="entry name" value="Cbl_synth_CobH/CbiC"/>
</dbReference>